<feature type="compositionally biased region" description="Basic and acidic residues" evidence="1">
    <location>
        <begin position="14"/>
        <end position="37"/>
    </location>
</feature>
<evidence type="ECO:0000256" key="1">
    <source>
        <dbReference type="SAM" id="MobiDB-lite"/>
    </source>
</evidence>
<protein>
    <submittedName>
        <fullName evidence="2">Uncharacterized protein</fullName>
    </submittedName>
</protein>
<feature type="region of interest" description="Disordered" evidence="1">
    <location>
        <begin position="12"/>
        <end position="44"/>
    </location>
</feature>
<name>A0ABY7ESX5_MYAAR</name>
<gene>
    <name evidence="2" type="ORF">MAR_027248</name>
</gene>
<evidence type="ECO:0000313" key="2">
    <source>
        <dbReference type="EMBL" id="WAR13068.1"/>
    </source>
</evidence>
<proteinExistence type="predicted"/>
<reference evidence="2" key="1">
    <citation type="submission" date="2022-11" db="EMBL/GenBank/DDBJ databases">
        <title>Centuries of genome instability and evolution in soft-shell clam transmissible cancer (bioRxiv).</title>
        <authorList>
            <person name="Hart S.F.M."/>
            <person name="Yonemitsu M.A."/>
            <person name="Giersch R.M."/>
            <person name="Beal B.F."/>
            <person name="Arriagada G."/>
            <person name="Davis B.W."/>
            <person name="Ostrander E.A."/>
            <person name="Goff S.P."/>
            <person name="Metzger M.J."/>
        </authorList>
    </citation>
    <scope>NUCLEOTIDE SEQUENCE</scope>
    <source>
        <strain evidence="2">MELC-2E11</strain>
        <tissue evidence="2">Siphon/mantle</tissue>
    </source>
</reference>
<dbReference type="PANTHER" id="PTHR46601:SF1">
    <property type="entry name" value="ADF-H DOMAIN-CONTAINING PROTEIN"/>
    <property type="match status" value="1"/>
</dbReference>
<dbReference type="Proteomes" id="UP001164746">
    <property type="component" value="Chromosome 8"/>
</dbReference>
<evidence type="ECO:0000313" key="3">
    <source>
        <dbReference type="Proteomes" id="UP001164746"/>
    </source>
</evidence>
<sequence length="322" mass="37714">MKQQTKIYLLPRKSKIENKTAKPGKIKGEVQEKKDTTEEPGTNNGKAHKLYQIMILNIRKWYKRTNSMRDRRKLANFICSKQILKRYGLGAFCSTTLGISRRHMKLKDRKTRVASIRRLNLKEKVKLFLERDDNSRLKADKQATLTKNGVKKQVRLLSHDLKTLHKKLHLEGSKISYSLLCKLRPFWIIKPTEKDHKTCLCKIHENLAFKVSSSHNADMIKTNDPNVLMKTIVCDTDSKACMYRDCKDCGSRKLNLNVEGGEQLTWNEWRNRRVERERSGTSKIVSLTVKEKKQGTKQTLGEELDQELQRACRHYFNIRHQY</sequence>
<dbReference type="PANTHER" id="PTHR46601">
    <property type="entry name" value="ULP_PROTEASE DOMAIN-CONTAINING PROTEIN"/>
    <property type="match status" value="1"/>
</dbReference>
<accession>A0ABY7ESX5</accession>
<dbReference type="EMBL" id="CP111019">
    <property type="protein sequence ID" value="WAR13068.1"/>
    <property type="molecule type" value="Genomic_DNA"/>
</dbReference>
<organism evidence="2 3">
    <name type="scientific">Mya arenaria</name>
    <name type="common">Soft-shell clam</name>
    <dbReference type="NCBI Taxonomy" id="6604"/>
    <lineage>
        <taxon>Eukaryota</taxon>
        <taxon>Metazoa</taxon>
        <taxon>Spiralia</taxon>
        <taxon>Lophotrochozoa</taxon>
        <taxon>Mollusca</taxon>
        <taxon>Bivalvia</taxon>
        <taxon>Autobranchia</taxon>
        <taxon>Heteroconchia</taxon>
        <taxon>Euheterodonta</taxon>
        <taxon>Imparidentia</taxon>
        <taxon>Neoheterodontei</taxon>
        <taxon>Myida</taxon>
        <taxon>Myoidea</taxon>
        <taxon>Myidae</taxon>
        <taxon>Mya</taxon>
    </lineage>
</organism>
<keyword evidence="3" id="KW-1185">Reference proteome</keyword>